<protein>
    <submittedName>
        <fullName evidence="1">DUF3558 domain-containing protein</fullName>
    </submittedName>
</protein>
<organism evidence="1 2">
    <name type="scientific">Nocardia lasii</name>
    <dbReference type="NCBI Taxonomy" id="1616107"/>
    <lineage>
        <taxon>Bacteria</taxon>
        <taxon>Bacillati</taxon>
        <taxon>Actinomycetota</taxon>
        <taxon>Actinomycetes</taxon>
        <taxon>Mycobacteriales</taxon>
        <taxon>Nocardiaceae</taxon>
        <taxon>Nocardia</taxon>
    </lineage>
</organism>
<name>A0ABW1JYI8_9NOCA</name>
<evidence type="ECO:0000313" key="2">
    <source>
        <dbReference type="Proteomes" id="UP001596223"/>
    </source>
</evidence>
<dbReference type="PROSITE" id="PS51257">
    <property type="entry name" value="PROKAR_LIPOPROTEIN"/>
    <property type="match status" value="1"/>
</dbReference>
<keyword evidence="2" id="KW-1185">Reference proteome</keyword>
<dbReference type="EMBL" id="JBHSQN010000014">
    <property type="protein sequence ID" value="MFC6013458.1"/>
    <property type="molecule type" value="Genomic_DNA"/>
</dbReference>
<dbReference type="RefSeq" id="WP_378608459.1">
    <property type="nucleotide sequence ID" value="NZ_JBHSQN010000014.1"/>
</dbReference>
<dbReference type="InterPro" id="IPR024520">
    <property type="entry name" value="DUF3558"/>
</dbReference>
<dbReference type="Pfam" id="PF12079">
    <property type="entry name" value="DUF3558"/>
    <property type="match status" value="1"/>
</dbReference>
<sequence length="194" mass="20601">MNRLFRPGYVAIVPVLFGTVTLLGCGAATEGGSASTTTLSVNGIELAEEVPSGFDPCTDIPSQILTEERLGSKRPDLTEAPGGVRWQGCDWVYLGGGGYAMSVRITNLTVAMVRDRNLPDSGELTIDGREAIVWRQEAGRSTKDVCDVNVAVRGGSMEVNVVNPPSRRDTGHLDSCEIARGLAAKITPSIPENL</sequence>
<accession>A0ABW1JYI8</accession>
<gene>
    <name evidence="1" type="ORF">ACFP3H_20580</name>
</gene>
<dbReference type="Proteomes" id="UP001596223">
    <property type="component" value="Unassembled WGS sequence"/>
</dbReference>
<evidence type="ECO:0000313" key="1">
    <source>
        <dbReference type="EMBL" id="MFC6013458.1"/>
    </source>
</evidence>
<comment type="caution">
    <text evidence="1">The sequence shown here is derived from an EMBL/GenBank/DDBJ whole genome shotgun (WGS) entry which is preliminary data.</text>
</comment>
<reference evidence="2" key="1">
    <citation type="journal article" date="2019" name="Int. J. Syst. Evol. Microbiol.">
        <title>The Global Catalogue of Microorganisms (GCM) 10K type strain sequencing project: providing services to taxonomists for standard genome sequencing and annotation.</title>
        <authorList>
            <consortium name="The Broad Institute Genomics Platform"/>
            <consortium name="The Broad Institute Genome Sequencing Center for Infectious Disease"/>
            <person name="Wu L."/>
            <person name="Ma J."/>
        </authorList>
    </citation>
    <scope>NUCLEOTIDE SEQUENCE [LARGE SCALE GENOMIC DNA]</scope>
    <source>
        <strain evidence="2">CCUG 36956</strain>
    </source>
</reference>
<proteinExistence type="predicted"/>